<evidence type="ECO:0000256" key="1">
    <source>
        <dbReference type="SAM" id="MobiDB-lite"/>
    </source>
</evidence>
<sequence>QAEGLRGLGRERGQAEPARAEVSGARGDEDAQRRGPAPQGLLQEELPPLLLTVPFESLLGGAAMIRALALWLLASDPTSLVDYTYGTLLQELKRNGQESRQDHNPTPWNMGGSHHDENAAASSVMSSARQHSHGGGIVGSRYFKLPNDLRTGPVAPPEAADSAPASAIKSNQSILDNKPALHRK</sequence>
<proteinExistence type="predicted"/>
<feature type="region of interest" description="Disordered" evidence="1">
    <location>
        <begin position="1"/>
        <end position="41"/>
    </location>
</feature>
<feature type="non-terminal residue" evidence="2">
    <location>
        <position position="1"/>
    </location>
</feature>
<gene>
    <name evidence="2" type="ORF">THAOC_28424</name>
</gene>
<dbReference type="Proteomes" id="UP000266841">
    <property type="component" value="Unassembled WGS sequence"/>
</dbReference>
<protein>
    <submittedName>
        <fullName evidence="2">Uncharacterized protein</fullName>
    </submittedName>
</protein>
<comment type="caution">
    <text evidence="2">The sequence shown here is derived from an EMBL/GenBank/DDBJ whole genome shotgun (WGS) entry which is preliminary data.</text>
</comment>
<feature type="compositionally biased region" description="Polar residues" evidence="1">
    <location>
        <begin position="120"/>
        <end position="129"/>
    </location>
</feature>
<organism evidence="2 3">
    <name type="scientific">Thalassiosira oceanica</name>
    <name type="common">Marine diatom</name>
    <dbReference type="NCBI Taxonomy" id="159749"/>
    <lineage>
        <taxon>Eukaryota</taxon>
        <taxon>Sar</taxon>
        <taxon>Stramenopiles</taxon>
        <taxon>Ochrophyta</taxon>
        <taxon>Bacillariophyta</taxon>
        <taxon>Coscinodiscophyceae</taxon>
        <taxon>Thalassiosirophycidae</taxon>
        <taxon>Thalassiosirales</taxon>
        <taxon>Thalassiosiraceae</taxon>
        <taxon>Thalassiosira</taxon>
    </lineage>
</organism>
<feature type="region of interest" description="Disordered" evidence="1">
    <location>
        <begin position="95"/>
        <end position="184"/>
    </location>
</feature>
<accession>K0RJ46</accession>
<dbReference type="EMBL" id="AGNL01040066">
    <property type="protein sequence ID" value="EJK52314.1"/>
    <property type="molecule type" value="Genomic_DNA"/>
</dbReference>
<evidence type="ECO:0000313" key="2">
    <source>
        <dbReference type="EMBL" id="EJK52314.1"/>
    </source>
</evidence>
<feature type="compositionally biased region" description="Low complexity" evidence="1">
    <location>
        <begin position="157"/>
        <end position="167"/>
    </location>
</feature>
<evidence type="ECO:0000313" key="3">
    <source>
        <dbReference type="Proteomes" id="UP000266841"/>
    </source>
</evidence>
<reference evidence="2 3" key="1">
    <citation type="journal article" date="2012" name="Genome Biol.">
        <title>Genome and low-iron response of an oceanic diatom adapted to chronic iron limitation.</title>
        <authorList>
            <person name="Lommer M."/>
            <person name="Specht M."/>
            <person name="Roy A.S."/>
            <person name="Kraemer L."/>
            <person name="Andreson R."/>
            <person name="Gutowska M.A."/>
            <person name="Wolf J."/>
            <person name="Bergner S.V."/>
            <person name="Schilhabel M.B."/>
            <person name="Klostermeier U.C."/>
            <person name="Beiko R.G."/>
            <person name="Rosenstiel P."/>
            <person name="Hippler M."/>
            <person name="Laroche J."/>
        </authorList>
    </citation>
    <scope>NUCLEOTIDE SEQUENCE [LARGE SCALE GENOMIC DNA]</scope>
    <source>
        <strain evidence="2 3">CCMP1005</strain>
    </source>
</reference>
<keyword evidence="3" id="KW-1185">Reference proteome</keyword>
<name>K0RJ46_THAOC</name>
<dbReference type="AlphaFoldDB" id="K0RJ46"/>